<keyword evidence="3" id="KW-1185">Reference proteome</keyword>
<evidence type="ECO:0000313" key="3">
    <source>
        <dbReference type="Proteomes" id="UP000198546"/>
    </source>
</evidence>
<feature type="transmembrane region" description="Helical" evidence="1">
    <location>
        <begin position="162"/>
        <end position="182"/>
    </location>
</feature>
<name>A0A1G7CBH9_9ACTN</name>
<dbReference type="RefSeq" id="WP_090594918.1">
    <property type="nucleotide sequence ID" value="NZ_LT629688.1"/>
</dbReference>
<dbReference type="OrthoDB" id="4978814at2"/>
<protein>
    <submittedName>
        <fullName evidence="2">Uncharacterized protein</fullName>
    </submittedName>
</protein>
<dbReference type="AlphaFoldDB" id="A0A1G7CBH9"/>
<dbReference type="STRING" id="675864.SAMN04489747_3209"/>
<evidence type="ECO:0000313" key="2">
    <source>
        <dbReference type="EMBL" id="SDE36080.1"/>
    </source>
</evidence>
<feature type="transmembrane region" description="Helical" evidence="1">
    <location>
        <begin position="129"/>
        <end position="150"/>
    </location>
</feature>
<dbReference type="Proteomes" id="UP000198546">
    <property type="component" value="Chromosome i"/>
</dbReference>
<feature type="transmembrane region" description="Helical" evidence="1">
    <location>
        <begin position="32"/>
        <end position="54"/>
    </location>
</feature>
<feature type="transmembrane region" description="Helical" evidence="1">
    <location>
        <begin position="60"/>
        <end position="83"/>
    </location>
</feature>
<organism evidence="2 3">
    <name type="scientific">Auraticoccus monumenti</name>
    <dbReference type="NCBI Taxonomy" id="675864"/>
    <lineage>
        <taxon>Bacteria</taxon>
        <taxon>Bacillati</taxon>
        <taxon>Actinomycetota</taxon>
        <taxon>Actinomycetes</taxon>
        <taxon>Propionibacteriales</taxon>
        <taxon>Propionibacteriaceae</taxon>
        <taxon>Auraticoccus</taxon>
    </lineage>
</organism>
<keyword evidence="1" id="KW-0472">Membrane</keyword>
<gene>
    <name evidence="2" type="ORF">SAMN04489747_3209</name>
</gene>
<accession>A0A1G7CBH9</accession>
<feature type="transmembrane region" description="Helical" evidence="1">
    <location>
        <begin position="104"/>
        <end position="123"/>
    </location>
</feature>
<evidence type="ECO:0000256" key="1">
    <source>
        <dbReference type="SAM" id="Phobius"/>
    </source>
</evidence>
<sequence>MTEPYQDALRTGSTTRLLSPLRTTRAIAPESLAQAVHGLVLFVAVVGATFVADYPVGKMLLYSVGSVVLFWSAHVYSAVLAHQHAAKASLPTGLATVWHEARRALPLLEACIAPVIPLLLAVLEILPTPVAYGASVSVGVGTLALVGFLALHNRRASLRRSLVAAATTGGFGAVIIAAETFLH</sequence>
<dbReference type="EMBL" id="LT629688">
    <property type="protein sequence ID" value="SDE36080.1"/>
    <property type="molecule type" value="Genomic_DNA"/>
</dbReference>
<reference evidence="2 3" key="1">
    <citation type="submission" date="2016-10" db="EMBL/GenBank/DDBJ databases">
        <authorList>
            <person name="de Groot N.N."/>
        </authorList>
    </citation>
    <scope>NUCLEOTIDE SEQUENCE [LARGE SCALE GENOMIC DNA]</scope>
    <source>
        <strain evidence="2 3">MON 2.2</strain>
    </source>
</reference>
<keyword evidence="1" id="KW-1133">Transmembrane helix</keyword>
<keyword evidence="1" id="KW-0812">Transmembrane</keyword>
<proteinExistence type="predicted"/>